<dbReference type="EMBL" id="ACBZ01000101">
    <property type="protein sequence ID" value="EEG49170.1"/>
    <property type="molecule type" value="Genomic_DNA"/>
</dbReference>
<gene>
    <name evidence="1" type="ORF">RUMHYD_01981</name>
</gene>
<name>C0CMA0_BLAHS</name>
<dbReference type="Proteomes" id="UP000003100">
    <property type="component" value="Unassembled WGS sequence"/>
</dbReference>
<accession>C0CMA0</accession>
<evidence type="ECO:0000313" key="2">
    <source>
        <dbReference type="Proteomes" id="UP000003100"/>
    </source>
</evidence>
<proteinExistence type="predicted"/>
<reference evidence="1 2" key="1">
    <citation type="submission" date="2009-01" db="EMBL/GenBank/DDBJ databases">
        <authorList>
            <person name="Fulton L."/>
            <person name="Clifton S."/>
            <person name="Fulton B."/>
            <person name="Xu J."/>
            <person name="Minx P."/>
            <person name="Pepin K.H."/>
            <person name="Johnson M."/>
            <person name="Bhonagiri V."/>
            <person name="Nash W.E."/>
            <person name="Mardis E.R."/>
            <person name="Wilson R.K."/>
        </authorList>
    </citation>
    <scope>NUCLEOTIDE SEQUENCE [LARGE SCALE GENOMIC DNA]</scope>
    <source>
        <strain evidence="2">DSM 10507 / JCM 14656 / S5a33</strain>
    </source>
</reference>
<reference evidence="1 2" key="2">
    <citation type="submission" date="2009-02" db="EMBL/GenBank/DDBJ databases">
        <title>Draft genome sequence of Blautia hydrogenotrophica DSM 10507 (Ruminococcus hydrogenotrophicus DSM 10507).</title>
        <authorList>
            <person name="Sudarsanam P."/>
            <person name="Ley R."/>
            <person name="Guruge J."/>
            <person name="Turnbaugh P.J."/>
            <person name="Mahowald M."/>
            <person name="Liep D."/>
            <person name="Gordon J."/>
        </authorList>
    </citation>
    <scope>NUCLEOTIDE SEQUENCE [LARGE SCALE GENOMIC DNA]</scope>
    <source>
        <strain evidence="2">DSM 10507 / JCM 14656 / S5a33</strain>
    </source>
</reference>
<dbReference type="HOGENOM" id="CLU_1575453_0_0_9"/>
<dbReference type="AlphaFoldDB" id="C0CMA0"/>
<keyword evidence="2" id="KW-1185">Reference proteome</keyword>
<comment type="caution">
    <text evidence="1">The sequence shown here is derived from an EMBL/GenBank/DDBJ whole genome shotgun (WGS) entry which is preliminary data.</text>
</comment>
<dbReference type="PATRIC" id="fig|476272.21.peg.2021"/>
<protein>
    <submittedName>
        <fullName evidence="1">Uncharacterized protein</fullName>
    </submittedName>
</protein>
<sequence>MQLKIILFYGGKMKVRKKYVVQKSFRIDEKVERDLGILAELTDRSQNDLVNVAITELLQDNKDYFLQVAVLEHFMSQLDSGYEEFDPFDMGGLFVEMKYIDTNGAVSVHSVVHGDEDIDDYTKEFDSDISDELEEYLKNFYVYINRESEDVKAYLDNRVDYREYVKIRK</sequence>
<organism evidence="1 2">
    <name type="scientific">Blautia hydrogenotrophica (strain DSM 10507 / JCM 14656 / S5a33)</name>
    <name type="common">Ruminococcus hydrogenotrophicus</name>
    <dbReference type="NCBI Taxonomy" id="476272"/>
    <lineage>
        <taxon>Bacteria</taxon>
        <taxon>Bacillati</taxon>
        <taxon>Bacillota</taxon>
        <taxon>Clostridia</taxon>
        <taxon>Lachnospirales</taxon>
        <taxon>Lachnospiraceae</taxon>
        <taxon>Blautia</taxon>
    </lineage>
</organism>
<evidence type="ECO:0000313" key="1">
    <source>
        <dbReference type="EMBL" id="EEG49170.1"/>
    </source>
</evidence>